<protein>
    <submittedName>
        <fullName evidence="1">Uncharacterized protein</fullName>
    </submittedName>
</protein>
<gene>
    <name evidence="1" type="ORF">KC19_5G080400</name>
</gene>
<comment type="caution">
    <text evidence="1">The sequence shown here is derived from an EMBL/GenBank/DDBJ whole genome shotgun (WGS) entry which is preliminary data.</text>
</comment>
<organism evidence="1 2">
    <name type="scientific">Ceratodon purpureus</name>
    <name type="common">Fire moss</name>
    <name type="synonym">Dicranum purpureum</name>
    <dbReference type="NCBI Taxonomy" id="3225"/>
    <lineage>
        <taxon>Eukaryota</taxon>
        <taxon>Viridiplantae</taxon>
        <taxon>Streptophyta</taxon>
        <taxon>Embryophyta</taxon>
        <taxon>Bryophyta</taxon>
        <taxon>Bryophytina</taxon>
        <taxon>Bryopsida</taxon>
        <taxon>Dicranidae</taxon>
        <taxon>Pseudoditrichales</taxon>
        <taxon>Ditrichaceae</taxon>
        <taxon>Ceratodon</taxon>
    </lineage>
</organism>
<evidence type="ECO:0000313" key="1">
    <source>
        <dbReference type="EMBL" id="KAG0576444.1"/>
    </source>
</evidence>
<dbReference type="Proteomes" id="UP000822688">
    <property type="component" value="Chromosome 5"/>
</dbReference>
<accession>A0A8T0HZ60</accession>
<name>A0A8T0HZ60_CERPU</name>
<sequence>MNLLVDLEHPNMSRPQIFPPTNMGAGECCIYEAHRLRRRLIQSSDCNNSFLHSATSSTLQRVDRSISAEFCAWAGLELRPTEGLQNKPSLVRIGLSCVENGAVIEEFYLQGESA</sequence>
<reference evidence="1" key="1">
    <citation type="submission" date="2020-06" db="EMBL/GenBank/DDBJ databases">
        <title>WGS assembly of Ceratodon purpureus strain R40.</title>
        <authorList>
            <person name="Carey S.B."/>
            <person name="Jenkins J."/>
            <person name="Shu S."/>
            <person name="Lovell J.T."/>
            <person name="Sreedasyam A."/>
            <person name="Maumus F."/>
            <person name="Tiley G.P."/>
            <person name="Fernandez-Pozo N."/>
            <person name="Barry K."/>
            <person name="Chen C."/>
            <person name="Wang M."/>
            <person name="Lipzen A."/>
            <person name="Daum C."/>
            <person name="Saski C.A."/>
            <person name="Payton A.C."/>
            <person name="Mcbreen J.C."/>
            <person name="Conrad R.E."/>
            <person name="Kollar L.M."/>
            <person name="Olsson S."/>
            <person name="Huttunen S."/>
            <person name="Landis J.B."/>
            <person name="Wickett N.J."/>
            <person name="Johnson M.G."/>
            <person name="Rensing S.A."/>
            <person name="Grimwood J."/>
            <person name="Schmutz J."/>
            <person name="Mcdaniel S.F."/>
        </authorList>
    </citation>
    <scope>NUCLEOTIDE SEQUENCE</scope>
    <source>
        <strain evidence="1">R40</strain>
    </source>
</reference>
<keyword evidence="2" id="KW-1185">Reference proteome</keyword>
<dbReference type="AlphaFoldDB" id="A0A8T0HZ60"/>
<dbReference type="EMBL" id="CM026425">
    <property type="protein sequence ID" value="KAG0576444.1"/>
    <property type="molecule type" value="Genomic_DNA"/>
</dbReference>
<evidence type="ECO:0000313" key="2">
    <source>
        <dbReference type="Proteomes" id="UP000822688"/>
    </source>
</evidence>
<proteinExistence type="predicted"/>